<name>A0AAN5CC58_9BILA</name>
<dbReference type="InterPro" id="IPR036396">
    <property type="entry name" value="Cyt_P450_sf"/>
</dbReference>
<dbReference type="AlphaFoldDB" id="A0AAN5CC58"/>
<dbReference type="Gene3D" id="1.10.630.10">
    <property type="entry name" value="Cytochrome P450"/>
    <property type="match status" value="1"/>
</dbReference>
<sequence length="296" mass="34429">FTLSTPRTKALTLSAFKPSMVFLIVLTLLFLWLFHQCYWRTRRYPPGPTPLPLIGNMHTILLEYPGFAPLSRWKAKFGKIFTYWFGTKPIVAVVDYETMHEMFVLDGDTYADRATLAKSVEWYRGGLLGIIDSSGPDWREQRRFALHTLRDLGLGKQAMQERILGEMTALLDVLESECNSTVSVSPIKHFEQSVASVINLVVFGYRFDEHAQHELHRQRQLQQDLVTATRNPLLLLMMVAPPLKQIWPFKAVRDRITEIRDEQFAYFEKNIAEHRSRIDYSNDECDDFCDAYLKEM</sequence>
<evidence type="ECO:0000256" key="2">
    <source>
        <dbReference type="ARBA" id="ARBA00022723"/>
    </source>
</evidence>
<keyword evidence="3" id="KW-0408">Iron</keyword>
<dbReference type="InterPro" id="IPR001128">
    <property type="entry name" value="Cyt_P450"/>
</dbReference>
<dbReference type="GO" id="GO:0005737">
    <property type="term" value="C:cytoplasm"/>
    <property type="evidence" value="ECO:0007669"/>
    <property type="project" value="TreeGrafter"/>
</dbReference>
<protein>
    <recommendedName>
        <fullName evidence="8">Cytochrome P450</fullName>
    </recommendedName>
</protein>
<evidence type="ECO:0000256" key="5">
    <source>
        <dbReference type="SAM" id="Phobius"/>
    </source>
</evidence>
<keyword evidence="5" id="KW-1133">Transmembrane helix</keyword>
<dbReference type="Pfam" id="PF00067">
    <property type="entry name" value="p450"/>
    <property type="match status" value="1"/>
</dbReference>
<evidence type="ECO:0008006" key="8">
    <source>
        <dbReference type="Google" id="ProtNLM"/>
    </source>
</evidence>
<proteinExistence type="inferred from homology"/>
<keyword evidence="5" id="KW-0812">Transmembrane</keyword>
<dbReference type="PANTHER" id="PTHR24300:SF375">
    <property type="entry name" value="CYTOCHROME P450 FAMILY"/>
    <property type="match status" value="1"/>
</dbReference>
<keyword evidence="4" id="KW-0503">Monooxygenase</keyword>
<evidence type="ECO:0000313" key="6">
    <source>
        <dbReference type="EMBL" id="GMR37877.1"/>
    </source>
</evidence>
<keyword evidence="2" id="KW-0479">Metal-binding</keyword>
<comment type="similarity">
    <text evidence="1">Belongs to the cytochrome P450 family.</text>
</comment>
<keyword evidence="7" id="KW-1185">Reference proteome</keyword>
<dbReference type="PRINTS" id="PR00463">
    <property type="entry name" value="EP450I"/>
</dbReference>
<dbReference type="InterPro" id="IPR050182">
    <property type="entry name" value="Cytochrome_P450_fam2"/>
</dbReference>
<dbReference type="GO" id="GO:0016712">
    <property type="term" value="F:oxidoreductase activity, acting on paired donors, with incorporation or reduction of molecular oxygen, reduced flavin or flavoprotein as one donor, and incorporation of one atom of oxygen"/>
    <property type="evidence" value="ECO:0007669"/>
    <property type="project" value="TreeGrafter"/>
</dbReference>
<accession>A0AAN5CC58</accession>
<evidence type="ECO:0000256" key="4">
    <source>
        <dbReference type="ARBA" id="ARBA00023033"/>
    </source>
</evidence>
<reference evidence="7" key="1">
    <citation type="submission" date="2022-10" db="EMBL/GenBank/DDBJ databases">
        <title>Genome assembly of Pristionchus species.</title>
        <authorList>
            <person name="Yoshida K."/>
            <person name="Sommer R.J."/>
        </authorList>
    </citation>
    <scope>NUCLEOTIDE SEQUENCE [LARGE SCALE GENOMIC DNA]</scope>
    <source>
        <strain evidence="7">RS5460</strain>
    </source>
</reference>
<dbReference type="GO" id="GO:0006805">
    <property type="term" value="P:xenobiotic metabolic process"/>
    <property type="evidence" value="ECO:0007669"/>
    <property type="project" value="TreeGrafter"/>
</dbReference>
<organism evidence="6 7">
    <name type="scientific">Pristionchus mayeri</name>
    <dbReference type="NCBI Taxonomy" id="1317129"/>
    <lineage>
        <taxon>Eukaryota</taxon>
        <taxon>Metazoa</taxon>
        <taxon>Ecdysozoa</taxon>
        <taxon>Nematoda</taxon>
        <taxon>Chromadorea</taxon>
        <taxon>Rhabditida</taxon>
        <taxon>Rhabditina</taxon>
        <taxon>Diplogasteromorpha</taxon>
        <taxon>Diplogasteroidea</taxon>
        <taxon>Neodiplogasteridae</taxon>
        <taxon>Pristionchus</taxon>
    </lineage>
</organism>
<evidence type="ECO:0000256" key="1">
    <source>
        <dbReference type="ARBA" id="ARBA00010617"/>
    </source>
</evidence>
<keyword evidence="4" id="KW-0560">Oxidoreductase</keyword>
<comment type="caution">
    <text evidence="6">The sequence shown here is derived from an EMBL/GenBank/DDBJ whole genome shotgun (WGS) entry which is preliminary data.</text>
</comment>
<gene>
    <name evidence="6" type="ORF">PMAYCL1PPCAC_08072</name>
</gene>
<evidence type="ECO:0000256" key="3">
    <source>
        <dbReference type="ARBA" id="ARBA00023004"/>
    </source>
</evidence>
<dbReference type="SUPFAM" id="SSF48264">
    <property type="entry name" value="Cytochrome P450"/>
    <property type="match status" value="1"/>
</dbReference>
<dbReference type="InterPro" id="IPR002401">
    <property type="entry name" value="Cyt_P450_E_grp-I"/>
</dbReference>
<feature type="non-terminal residue" evidence="6">
    <location>
        <position position="1"/>
    </location>
</feature>
<dbReference type="GO" id="GO:0006082">
    <property type="term" value="P:organic acid metabolic process"/>
    <property type="evidence" value="ECO:0007669"/>
    <property type="project" value="TreeGrafter"/>
</dbReference>
<dbReference type="PANTHER" id="PTHR24300">
    <property type="entry name" value="CYTOCHROME P450 508A4-RELATED"/>
    <property type="match status" value="1"/>
</dbReference>
<dbReference type="GO" id="GO:0005506">
    <property type="term" value="F:iron ion binding"/>
    <property type="evidence" value="ECO:0007669"/>
    <property type="project" value="InterPro"/>
</dbReference>
<keyword evidence="5" id="KW-0472">Membrane</keyword>
<dbReference type="GO" id="GO:0020037">
    <property type="term" value="F:heme binding"/>
    <property type="evidence" value="ECO:0007669"/>
    <property type="project" value="InterPro"/>
</dbReference>
<dbReference type="EMBL" id="BTRK01000002">
    <property type="protein sequence ID" value="GMR37877.1"/>
    <property type="molecule type" value="Genomic_DNA"/>
</dbReference>
<feature type="non-terminal residue" evidence="6">
    <location>
        <position position="296"/>
    </location>
</feature>
<feature type="transmembrane region" description="Helical" evidence="5">
    <location>
        <begin position="15"/>
        <end position="34"/>
    </location>
</feature>
<dbReference type="Proteomes" id="UP001328107">
    <property type="component" value="Unassembled WGS sequence"/>
</dbReference>
<evidence type="ECO:0000313" key="7">
    <source>
        <dbReference type="Proteomes" id="UP001328107"/>
    </source>
</evidence>